<name>A0ABN9W1F8_9DINO</name>
<comment type="caution">
    <text evidence="1">The sequence shown here is derived from an EMBL/GenBank/DDBJ whole genome shotgun (WGS) entry which is preliminary data.</text>
</comment>
<reference evidence="1" key="1">
    <citation type="submission" date="2023-10" db="EMBL/GenBank/DDBJ databases">
        <authorList>
            <person name="Chen Y."/>
            <person name="Shah S."/>
            <person name="Dougan E. K."/>
            <person name="Thang M."/>
            <person name="Chan C."/>
        </authorList>
    </citation>
    <scope>NUCLEOTIDE SEQUENCE [LARGE SCALE GENOMIC DNA]</scope>
</reference>
<dbReference type="Proteomes" id="UP001189429">
    <property type="component" value="Unassembled WGS sequence"/>
</dbReference>
<protein>
    <submittedName>
        <fullName evidence="1">Uncharacterized protein</fullName>
    </submittedName>
</protein>
<proteinExistence type="predicted"/>
<organism evidence="1 2">
    <name type="scientific">Prorocentrum cordatum</name>
    <dbReference type="NCBI Taxonomy" id="2364126"/>
    <lineage>
        <taxon>Eukaryota</taxon>
        <taxon>Sar</taxon>
        <taxon>Alveolata</taxon>
        <taxon>Dinophyceae</taxon>
        <taxon>Prorocentrales</taxon>
        <taxon>Prorocentraceae</taxon>
        <taxon>Prorocentrum</taxon>
    </lineage>
</organism>
<dbReference type="EMBL" id="CAUYUJ010017995">
    <property type="protein sequence ID" value="CAK0879752.1"/>
    <property type="molecule type" value="Genomic_DNA"/>
</dbReference>
<accession>A0ABN9W1F8</accession>
<evidence type="ECO:0000313" key="2">
    <source>
        <dbReference type="Proteomes" id="UP001189429"/>
    </source>
</evidence>
<evidence type="ECO:0000313" key="1">
    <source>
        <dbReference type="EMBL" id="CAK0879752.1"/>
    </source>
</evidence>
<feature type="non-terminal residue" evidence="1">
    <location>
        <position position="1"/>
    </location>
</feature>
<sequence>LTMAAMRALMYEFMSTVDTKIQGVVAPITANMNTNNAELVRQINLARAGLKELDTRTKALESSDNSEANFPIAVNAEGIFQTPDQAMEFRLQVGATTMQWVDWRNQKQYPLRARGDFPEDVRDKQRAFSKLFIPIRDLCQKSSNWSPNCRVGVNGFKGSLFVTNGDDIWALVTINQISIDKFNFVPVGDELSDWGITVPQ</sequence>
<gene>
    <name evidence="1" type="ORF">PCOR1329_LOCUS63085</name>
</gene>
<feature type="non-terminal residue" evidence="1">
    <location>
        <position position="200"/>
    </location>
</feature>
<keyword evidence="2" id="KW-1185">Reference proteome</keyword>